<feature type="non-terminal residue" evidence="2">
    <location>
        <position position="1"/>
    </location>
</feature>
<feature type="region of interest" description="Disordered" evidence="1">
    <location>
        <begin position="1"/>
        <end position="28"/>
    </location>
</feature>
<evidence type="ECO:0000313" key="2">
    <source>
        <dbReference type="EMBL" id="KAF0751100.1"/>
    </source>
</evidence>
<dbReference type="AlphaFoldDB" id="A0A6G0Y8I1"/>
<evidence type="ECO:0000313" key="3">
    <source>
        <dbReference type="Proteomes" id="UP000478052"/>
    </source>
</evidence>
<dbReference type="Proteomes" id="UP000478052">
    <property type="component" value="Unassembled WGS sequence"/>
</dbReference>
<gene>
    <name evidence="2" type="ORF">FWK35_00015741</name>
</gene>
<sequence>ARPRPRLGLQEQDQTNTEAARPTPKQDHHCKTHAVLQFFFFSKNISYLLSRFY</sequence>
<organism evidence="2 3">
    <name type="scientific">Aphis craccivora</name>
    <name type="common">Cowpea aphid</name>
    <dbReference type="NCBI Taxonomy" id="307492"/>
    <lineage>
        <taxon>Eukaryota</taxon>
        <taxon>Metazoa</taxon>
        <taxon>Ecdysozoa</taxon>
        <taxon>Arthropoda</taxon>
        <taxon>Hexapoda</taxon>
        <taxon>Insecta</taxon>
        <taxon>Pterygota</taxon>
        <taxon>Neoptera</taxon>
        <taxon>Paraneoptera</taxon>
        <taxon>Hemiptera</taxon>
        <taxon>Sternorrhyncha</taxon>
        <taxon>Aphidomorpha</taxon>
        <taxon>Aphidoidea</taxon>
        <taxon>Aphididae</taxon>
        <taxon>Aphidini</taxon>
        <taxon>Aphis</taxon>
        <taxon>Aphis</taxon>
    </lineage>
</organism>
<proteinExistence type="predicted"/>
<keyword evidence="3" id="KW-1185">Reference proteome</keyword>
<accession>A0A6G0Y8I1</accession>
<name>A0A6G0Y8I1_APHCR</name>
<dbReference type="EMBL" id="VUJU01005474">
    <property type="protein sequence ID" value="KAF0751100.1"/>
    <property type="molecule type" value="Genomic_DNA"/>
</dbReference>
<protein>
    <submittedName>
        <fullName evidence="2">Uncharacterized protein</fullName>
    </submittedName>
</protein>
<comment type="caution">
    <text evidence="2">The sequence shown here is derived from an EMBL/GenBank/DDBJ whole genome shotgun (WGS) entry which is preliminary data.</text>
</comment>
<reference evidence="2 3" key="1">
    <citation type="submission" date="2019-08" db="EMBL/GenBank/DDBJ databases">
        <title>Whole genome of Aphis craccivora.</title>
        <authorList>
            <person name="Voronova N.V."/>
            <person name="Shulinski R.S."/>
            <person name="Bandarenka Y.V."/>
            <person name="Zhorov D.G."/>
            <person name="Warner D."/>
        </authorList>
    </citation>
    <scope>NUCLEOTIDE SEQUENCE [LARGE SCALE GENOMIC DNA]</scope>
    <source>
        <strain evidence="2">180601</strain>
        <tissue evidence="2">Whole Body</tissue>
    </source>
</reference>
<evidence type="ECO:0000256" key="1">
    <source>
        <dbReference type="SAM" id="MobiDB-lite"/>
    </source>
</evidence>
<dbReference type="OrthoDB" id="10487872at2759"/>